<sequence>MVNQQRLVDEFIELVKIDSETKEEREISLALKRKFTELGLTIREDEAGAKTGHGANNLFATLPATPDAADAPRIFFTCHMDTVAPGKGIKPQIGEDGYIRSDGTTILGSDNKAGVAALLELIRVLKERNIPHGQLQFIITVGEESGLVGARAMDPSLIDADFGYALDSSGHVGMIAVAAPTQAKMKITFIGKSAHAGANPEDGISAIQVASKAVARMKLGRIDSETTANIGRFEGGGETNVVVEKVDVYAEARSLENSKLETQIAHMKEACESAAAEFGAKVEFNSNVIYAAYKFTEEDDLVGYAMEAIRRIGKTPSTFHTGGGSDANVFNGFGFPTVNIAIGYEDIHTTQEKIKISELVDTAKLAVELVQVIAASAKAKA</sequence>
<evidence type="ECO:0000256" key="6">
    <source>
        <dbReference type="ARBA" id="ARBA00023049"/>
    </source>
</evidence>
<dbReference type="RefSeq" id="WP_138789961.1">
    <property type="nucleotide sequence ID" value="NZ_JBHTGQ010000027.1"/>
</dbReference>
<dbReference type="PANTHER" id="PTHR42994">
    <property type="entry name" value="PEPTIDASE T"/>
    <property type="match status" value="1"/>
</dbReference>
<keyword evidence="6" id="KW-0482">Metalloprotease</keyword>
<dbReference type="InterPro" id="IPR001261">
    <property type="entry name" value="ArgE/DapE_CS"/>
</dbReference>
<dbReference type="SUPFAM" id="SSF55031">
    <property type="entry name" value="Bacterial exopeptidase dimerisation domain"/>
    <property type="match status" value="1"/>
</dbReference>
<keyword evidence="10" id="KW-1185">Reference proteome</keyword>
<evidence type="ECO:0000256" key="2">
    <source>
        <dbReference type="ARBA" id="ARBA00022670"/>
    </source>
</evidence>
<evidence type="ECO:0000256" key="5">
    <source>
        <dbReference type="ARBA" id="ARBA00022833"/>
    </source>
</evidence>
<dbReference type="Gene3D" id="3.30.70.360">
    <property type="match status" value="1"/>
</dbReference>
<evidence type="ECO:0000259" key="8">
    <source>
        <dbReference type="Pfam" id="PF07687"/>
    </source>
</evidence>
<reference evidence="10" key="1">
    <citation type="journal article" date="2019" name="Int. J. Syst. Evol. Microbiol.">
        <title>The Global Catalogue of Microorganisms (GCM) 10K type strain sequencing project: providing services to taxonomists for standard genome sequencing and annotation.</title>
        <authorList>
            <consortium name="The Broad Institute Genomics Platform"/>
            <consortium name="The Broad Institute Genome Sequencing Center for Infectious Disease"/>
            <person name="Wu L."/>
            <person name="Ma J."/>
        </authorList>
    </citation>
    <scope>NUCLEOTIDE SEQUENCE [LARGE SCALE GENOMIC DNA]</scope>
    <source>
        <strain evidence="10">JCM 18657</strain>
    </source>
</reference>
<name>A0ABW2V5H5_9BACL</name>
<dbReference type="Pfam" id="PF01546">
    <property type="entry name" value="Peptidase_M20"/>
    <property type="match status" value="1"/>
</dbReference>
<keyword evidence="4" id="KW-0378">Hydrolase</keyword>
<organism evidence="9 10">
    <name type="scientific">Paenibacillus thermoaerophilus</name>
    <dbReference type="NCBI Taxonomy" id="1215385"/>
    <lineage>
        <taxon>Bacteria</taxon>
        <taxon>Bacillati</taxon>
        <taxon>Bacillota</taxon>
        <taxon>Bacilli</taxon>
        <taxon>Bacillales</taxon>
        <taxon>Paenibacillaceae</taxon>
        <taxon>Paenibacillus</taxon>
    </lineage>
</organism>
<dbReference type="Gene3D" id="3.40.630.10">
    <property type="entry name" value="Zn peptidases"/>
    <property type="match status" value="1"/>
</dbReference>
<keyword evidence="3" id="KW-0479">Metal-binding</keyword>
<dbReference type="InterPro" id="IPR011650">
    <property type="entry name" value="Peptidase_M20_dimer"/>
</dbReference>
<evidence type="ECO:0000256" key="1">
    <source>
        <dbReference type="ARBA" id="ARBA00001947"/>
    </source>
</evidence>
<comment type="similarity">
    <text evidence="7">Belongs to the peptidase M42 family.</text>
</comment>
<dbReference type="EMBL" id="JBHTGQ010000027">
    <property type="protein sequence ID" value="MFC7750690.1"/>
    <property type="molecule type" value="Genomic_DNA"/>
</dbReference>
<dbReference type="InterPro" id="IPR008007">
    <property type="entry name" value="Peptidase_M42"/>
</dbReference>
<proteinExistence type="inferred from homology"/>
<evidence type="ECO:0000256" key="7">
    <source>
        <dbReference type="PIRNR" id="PIRNR001123"/>
    </source>
</evidence>
<comment type="cofactor">
    <cofactor evidence="1">
        <name>Zn(2+)</name>
        <dbReference type="ChEBI" id="CHEBI:29105"/>
    </cofactor>
</comment>
<evidence type="ECO:0000313" key="10">
    <source>
        <dbReference type="Proteomes" id="UP001596528"/>
    </source>
</evidence>
<dbReference type="PROSITE" id="PS00759">
    <property type="entry name" value="ARGE_DAPE_CPG2_2"/>
    <property type="match status" value="1"/>
</dbReference>
<feature type="domain" description="Peptidase M20 dimerisation" evidence="8">
    <location>
        <begin position="183"/>
        <end position="277"/>
    </location>
</feature>
<keyword evidence="2" id="KW-0645">Protease</keyword>
<dbReference type="SUPFAM" id="SSF53187">
    <property type="entry name" value="Zn-dependent exopeptidases"/>
    <property type="match status" value="1"/>
</dbReference>
<evidence type="ECO:0000256" key="3">
    <source>
        <dbReference type="ARBA" id="ARBA00022723"/>
    </source>
</evidence>
<dbReference type="PIRSF" id="PIRSF001123">
    <property type="entry name" value="PepA_GA"/>
    <property type="match status" value="1"/>
</dbReference>
<dbReference type="Proteomes" id="UP001596528">
    <property type="component" value="Unassembled WGS sequence"/>
</dbReference>
<dbReference type="InterPro" id="IPR002933">
    <property type="entry name" value="Peptidase_M20"/>
</dbReference>
<gene>
    <name evidence="9" type="ORF">ACFQWB_12255</name>
</gene>
<protein>
    <submittedName>
        <fullName evidence="9">M20/M25/M40 family metallo-hydrolase</fullName>
    </submittedName>
</protein>
<dbReference type="Pfam" id="PF07687">
    <property type="entry name" value="M20_dimer"/>
    <property type="match status" value="1"/>
</dbReference>
<dbReference type="InterPro" id="IPR036264">
    <property type="entry name" value="Bact_exopeptidase_dim_dom"/>
</dbReference>
<comment type="caution">
    <text evidence="9">The sequence shown here is derived from an EMBL/GenBank/DDBJ whole genome shotgun (WGS) entry which is preliminary data.</text>
</comment>
<evidence type="ECO:0000256" key="4">
    <source>
        <dbReference type="ARBA" id="ARBA00022801"/>
    </source>
</evidence>
<keyword evidence="5" id="KW-0862">Zinc</keyword>
<dbReference type="PANTHER" id="PTHR42994:SF2">
    <property type="entry name" value="PEPTIDASE"/>
    <property type="match status" value="1"/>
</dbReference>
<accession>A0ABW2V5H5</accession>
<evidence type="ECO:0000313" key="9">
    <source>
        <dbReference type="EMBL" id="MFC7750690.1"/>
    </source>
</evidence>
<dbReference type="InterPro" id="IPR010162">
    <property type="entry name" value="PepT-like"/>
</dbReference>
<dbReference type="NCBIfam" id="TIGR01883">
    <property type="entry name" value="PepT-like"/>
    <property type="match status" value="1"/>
</dbReference>